<keyword evidence="8" id="KW-0418">Kinase</keyword>
<dbReference type="PROSITE" id="PS50109">
    <property type="entry name" value="HIS_KIN"/>
    <property type="match status" value="1"/>
</dbReference>
<dbReference type="Pfam" id="PF13492">
    <property type="entry name" value="GAF_3"/>
    <property type="match status" value="1"/>
</dbReference>
<keyword evidence="4" id="KW-0597">Phosphoprotein</keyword>
<dbReference type="InterPro" id="IPR029016">
    <property type="entry name" value="GAF-like_dom_sf"/>
</dbReference>
<evidence type="ECO:0000256" key="13">
    <source>
        <dbReference type="SAM" id="Phobius"/>
    </source>
</evidence>
<proteinExistence type="predicted"/>
<dbReference type="InterPro" id="IPR038318">
    <property type="entry name" value="KdpD_sf"/>
</dbReference>
<evidence type="ECO:0000256" key="7">
    <source>
        <dbReference type="ARBA" id="ARBA00022741"/>
    </source>
</evidence>
<feature type="transmembrane region" description="Helical" evidence="13">
    <location>
        <begin position="6"/>
        <end position="24"/>
    </location>
</feature>
<gene>
    <name evidence="15" type="ORF">MU1_07100</name>
</gene>
<keyword evidence="10 13" id="KW-1133">Transmembrane helix</keyword>
<comment type="caution">
    <text evidence="15">The sequence shown here is derived from an EMBL/GenBank/DDBJ whole genome shotgun (WGS) entry which is preliminary data.</text>
</comment>
<evidence type="ECO:0000256" key="5">
    <source>
        <dbReference type="ARBA" id="ARBA00022679"/>
    </source>
</evidence>
<accession>A0ABQ6G9X0</accession>
<dbReference type="EC" id="2.7.13.3" evidence="3"/>
<dbReference type="InterPro" id="IPR004358">
    <property type="entry name" value="Sig_transdc_His_kin-like_C"/>
</dbReference>
<dbReference type="Pfam" id="PF00512">
    <property type="entry name" value="HisKA"/>
    <property type="match status" value="1"/>
</dbReference>
<dbReference type="InterPro" id="IPR003018">
    <property type="entry name" value="GAF"/>
</dbReference>
<dbReference type="PRINTS" id="PR00344">
    <property type="entry name" value="BCTRLSENSOR"/>
</dbReference>
<dbReference type="SUPFAM" id="SSF55874">
    <property type="entry name" value="ATPase domain of HSP90 chaperone/DNA topoisomerase II/histidine kinase"/>
    <property type="match status" value="1"/>
</dbReference>
<evidence type="ECO:0000256" key="10">
    <source>
        <dbReference type="ARBA" id="ARBA00022989"/>
    </source>
</evidence>
<feature type="transmembrane region" description="Helical" evidence="13">
    <location>
        <begin position="83"/>
        <end position="104"/>
    </location>
</feature>
<keyword evidence="11" id="KW-0902">Two-component regulatory system</keyword>
<keyword evidence="16" id="KW-1185">Reference proteome</keyword>
<dbReference type="Pfam" id="PF02518">
    <property type="entry name" value="HATPase_c"/>
    <property type="match status" value="1"/>
</dbReference>
<dbReference type="InterPro" id="IPR036097">
    <property type="entry name" value="HisK_dim/P_sf"/>
</dbReference>
<evidence type="ECO:0000256" key="6">
    <source>
        <dbReference type="ARBA" id="ARBA00022692"/>
    </source>
</evidence>
<comment type="catalytic activity">
    <reaction evidence="1">
        <text>ATP + protein L-histidine = ADP + protein N-phospho-L-histidine.</text>
        <dbReference type="EC" id="2.7.13.3"/>
    </reaction>
</comment>
<keyword evidence="5" id="KW-0808">Transferase</keyword>
<evidence type="ECO:0000256" key="9">
    <source>
        <dbReference type="ARBA" id="ARBA00022840"/>
    </source>
</evidence>
<evidence type="ECO:0000313" key="16">
    <source>
        <dbReference type="Proteomes" id="UP001157114"/>
    </source>
</evidence>
<reference evidence="15 16" key="1">
    <citation type="submission" date="2023-03" db="EMBL/GenBank/DDBJ databases">
        <title>Draft genome sequence of the bacteria which degrade cell wall of Tricholomamatutake.</title>
        <authorList>
            <person name="Konishi Y."/>
            <person name="Fukuta Y."/>
            <person name="Shirasaka N."/>
        </authorList>
    </citation>
    <scope>NUCLEOTIDE SEQUENCE [LARGE SCALE GENOMIC DNA]</scope>
    <source>
        <strain evidence="16">mu1</strain>
    </source>
</reference>
<name>A0ABQ6G9X0_9BACL</name>
<evidence type="ECO:0000256" key="11">
    <source>
        <dbReference type="ARBA" id="ARBA00023012"/>
    </source>
</evidence>
<dbReference type="InterPro" id="IPR005467">
    <property type="entry name" value="His_kinase_dom"/>
</dbReference>
<dbReference type="RefSeq" id="WP_284237059.1">
    <property type="nucleotide sequence ID" value="NZ_BSSQ01000002.1"/>
</dbReference>
<dbReference type="Gene3D" id="3.30.565.10">
    <property type="entry name" value="Histidine kinase-like ATPase, C-terminal domain"/>
    <property type="match status" value="1"/>
</dbReference>
<evidence type="ECO:0000256" key="2">
    <source>
        <dbReference type="ARBA" id="ARBA00004141"/>
    </source>
</evidence>
<evidence type="ECO:0000256" key="12">
    <source>
        <dbReference type="ARBA" id="ARBA00023136"/>
    </source>
</evidence>
<dbReference type="InterPro" id="IPR025201">
    <property type="entry name" value="KdpD_TM"/>
</dbReference>
<dbReference type="Gene3D" id="1.10.287.130">
    <property type="match status" value="1"/>
</dbReference>
<keyword evidence="6 13" id="KW-0812">Transmembrane</keyword>
<evidence type="ECO:0000256" key="1">
    <source>
        <dbReference type="ARBA" id="ARBA00000085"/>
    </source>
</evidence>
<dbReference type="PANTHER" id="PTHR45569:SF1">
    <property type="entry name" value="SENSOR PROTEIN KDPD"/>
    <property type="match status" value="1"/>
</dbReference>
<dbReference type="Pfam" id="PF13493">
    <property type="entry name" value="DUF4118"/>
    <property type="match status" value="1"/>
</dbReference>
<dbReference type="Proteomes" id="UP001157114">
    <property type="component" value="Unassembled WGS sequence"/>
</dbReference>
<organism evidence="15 16">
    <name type="scientific">Paenibacillus glycanilyticus</name>
    <dbReference type="NCBI Taxonomy" id="126569"/>
    <lineage>
        <taxon>Bacteria</taxon>
        <taxon>Bacillati</taxon>
        <taxon>Bacillota</taxon>
        <taxon>Bacilli</taxon>
        <taxon>Bacillales</taxon>
        <taxon>Paenibacillaceae</taxon>
        <taxon>Paenibacillus</taxon>
    </lineage>
</organism>
<dbReference type="SMART" id="SM00388">
    <property type="entry name" value="HisKA"/>
    <property type="match status" value="1"/>
</dbReference>
<keyword evidence="12 13" id="KW-0472">Membrane</keyword>
<dbReference type="CDD" id="cd00082">
    <property type="entry name" value="HisKA"/>
    <property type="match status" value="1"/>
</dbReference>
<keyword evidence="7" id="KW-0547">Nucleotide-binding</keyword>
<dbReference type="SMART" id="SM00387">
    <property type="entry name" value="HATPase_c"/>
    <property type="match status" value="1"/>
</dbReference>
<dbReference type="SUPFAM" id="SSF47384">
    <property type="entry name" value="Homodimeric domain of signal transducing histidine kinase"/>
    <property type="match status" value="1"/>
</dbReference>
<sequence>MKQKQAYLWITASTVVLVIILKSISWMTPDLVNIALIFLLPVILSAMYGGKWPSFYAAGIGVLAFDFFFVPPFISFSVEDIRYLFSFVIFLIVAALTASLAAQLKQQLQFARQREAYTASLYEISKEIGAITDLHLLLENVSLKVSRTVHAQTAFCLPNQKNELEIAAHSPESSKLGQSEMVISEWVYRNGKMAGRGTDVLRESQGLYIPLQAEDRTYGVLAVILEDSELSDETLRWLEALGGLAASAIARVKLSEEAKLAHLTAESERLRTAILDSVSHELRTPLATVIGSATAMIEEDGLFSPEDKHDLLITIRDGALRMNRLVSNLLGMVQLESGMLRLRKRWCDVEDIIGVVLKQVKDYQQHRKIRVRLPEQMPLILGDEVLLEQVLVNVVSNSIKYSPDFSEIIIEAQVGGATVSLSVADAGIGLEETDGERIFDKFYRADQTKHVPGTGLGLAICKGIVELHGGTISAKPNPERGTIITISLPLNEAEEDWKTI</sequence>
<dbReference type="PANTHER" id="PTHR45569">
    <property type="entry name" value="SENSOR PROTEIN KDPD"/>
    <property type="match status" value="1"/>
</dbReference>
<evidence type="ECO:0000259" key="14">
    <source>
        <dbReference type="PROSITE" id="PS50109"/>
    </source>
</evidence>
<keyword evidence="9" id="KW-0067">ATP-binding</keyword>
<comment type="subcellular location">
    <subcellularLocation>
        <location evidence="2">Membrane</location>
        <topology evidence="2">Multi-pass membrane protein</topology>
    </subcellularLocation>
</comment>
<dbReference type="InterPro" id="IPR003594">
    <property type="entry name" value="HATPase_dom"/>
</dbReference>
<dbReference type="Gene3D" id="1.20.120.620">
    <property type="entry name" value="Backbone structure of the membrane domain of e. Coli histidine kinase receptor kdpd"/>
    <property type="match status" value="1"/>
</dbReference>
<dbReference type="SUPFAM" id="SSF55781">
    <property type="entry name" value="GAF domain-like"/>
    <property type="match status" value="1"/>
</dbReference>
<protein>
    <recommendedName>
        <fullName evidence="3">histidine kinase</fullName>
        <ecNumber evidence="3">2.7.13.3</ecNumber>
    </recommendedName>
</protein>
<feature type="transmembrane region" description="Helical" evidence="13">
    <location>
        <begin position="31"/>
        <end position="49"/>
    </location>
</feature>
<feature type="transmembrane region" description="Helical" evidence="13">
    <location>
        <begin position="55"/>
        <end position="76"/>
    </location>
</feature>
<evidence type="ECO:0000256" key="4">
    <source>
        <dbReference type="ARBA" id="ARBA00022553"/>
    </source>
</evidence>
<evidence type="ECO:0000313" key="15">
    <source>
        <dbReference type="EMBL" id="GLX66366.1"/>
    </source>
</evidence>
<dbReference type="InterPro" id="IPR052023">
    <property type="entry name" value="Histidine_kinase_KdpD"/>
</dbReference>
<dbReference type="EMBL" id="BSSQ01000002">
    <property type="protein sequence ID" value="GLX66366.1"/>
    <property type="molecule type" value="Genomic_DNA"/>
</dbReference>
<dbReference type="CDD" id="cd00075">
    <property type="entry name" value="HATPase"/>
    <property type="match status" value="1"/>
</dbReference>
<dbReference type="InterPro" id="IPR003661">
    <property type="entry name" value="HisK_dim/P_dom"/>
</dbReference>
<dbReference type="InterPro" id="IPR036890">
    <property type="entry name" value="HATPase_C_sf"/>
</dbReference>
<evidence type="ECO:0000256" key="8">
    <source>
        <dbReference type="ARBA" id="ARBA00022777"/>
    </source>
</evidence>
<dbReference type="Gene3D" id="3.30.450.40">
    <property type="match status" value="1"/>
</dbReference>
<feature type="domain" description="Histidine kinase" evidence="14">
    <location>
        <begin position="277"/>
        <end position="492"/>
    </location>
</feature>
<evidence type="ECO:0000256" key="3">
    <source>
        <dbReference type="ARBA" id="ARBA00012438"/>
    </source>
</evidence>